<dbReference type="eggNOG" id="KOG0017">
    <property type="taxonomic scope" value="Eukaryota"/>
</dbReference>
<dbReference type="OrthoDB" id="4729352at2759"/>
<dbReference type="Gene3D" id="3.30.70.270">
    <property type="match status" value="1"/>
</dbReference>
<sequence>VSKKDGRVRVCVDCTPANEVTKDFDWHLPRLQDVRYRTQGKSWFARIDLEDAFFRIGVPARSRQLTAFTVGGQTYKFRRMPLGLKTAPAVFQRFMDHGLSEFADAIWYIDDILITATSGQNSAEGNALHSE</sequence>
<proteinExistence type="predicted"/>
<dbReference type="AlphaFoldDB" id="B6HA50"/>
<dbReference type="VEuPathDB" id="FungiDB:PCH_Pc16g15070"/>
<dbReference type="EMBL" id="AM920431">
    <property type="protein sequence ID" value="CAP94177.1"/>
    <property type="molecule type" value="Genomic_DNA"/>
</dbReference>
<accession>B6HA50</accession>
<dbReference type="Gene3D" id="3.10.10.10">
    <property type="entry name" value="HIV Type 1 Reverse Transcriptase, subunit A, domain 1"/>
    <property type="match status" value="1"/>
</dbReference>
<dbReference type="PANTHER" id="PTHR24559:SF444">
    <property type="entry name" value="REVERSE TRANSCRIPTASE DOMAIN-CONTAINING PROTEIN"/>
    <property type="match status" value="1"/>
</dbReference>
<dbReference type="STRING" id="500485.B6HA50"/>
<evidence type="ECO:0000313" key="3">
    <source>
        <dbReference type="Proteomes" id="UP000000724"/>
    </source>
</evidence>
<dbReference type="PROSITE" id="PS50878">
    <property type="entry name" value="RT_POL"/>
    <property type="match status" value="1"/>
</dbReference>
<organism evidence="2 3">
    <name type="scientific">Penicillium rubens (strain ATCC 28089 / DSM 1075 / NRRL 1951 / Wisconsin 54-1255)</name>
    <name type="common">Penicillium chrysogenum</name>
    <dbReference type="NCBI Taxonomy" id="500485"/>
    <lineage>
        <taxon>Eukaryota</taxon>
        <taxon>Fungi</taxon>
        <taxon>Dikarya</taxon>
        <taxon>Ascomycota</taxon>
        <taxon>Pezizomycotina</taxon>
        <taxon>Eurotiomycetes</taxon>
        <taxon>Eurotiomycetidae</taxon>
        <taxon>Eurotiales</taxon>
        <taxon>Aspergillaceae</taxon>
        <taxon>Penicillium</taxon>
        <taxon>Penicillium chrysogenum species complex</taxon>
    </lineage>
</organism>
<protein>
    <submittedName>
        <fullName evidence="2">Pc16g15070 protein</fullName>
    </submittedName>
</protein>
<dbReference type="InterPro" id="IPR043128">
    <property type="entry name" value="Rev_trsase/Diguanyl_cyclase"/>
</dbReference>
<dbReference type="PANTHER" id="PTHR24559">
    <property type="entry name" value="TRANSPOSON TY3-I GAG-POL POLYPROTEIN"/>
    <property type="match status" value="1"/>
</dbReference>
<name>B6HA50_PENRW</name>
<keyword evidence="3" id="KW-1185">Reference proteome</keyword>
<dbReference type="Proteomes" id="UP000000724">
    <property type="component" value="Contig Pc00c16"/>
</dbReference>
<dbReference type="BioCyc" id="PCHR:PC16G15070-MONOMER"/>
<dbReference type="InterPro" id="IPR043502">
    <property type="entry name" value="DNA/RNA_pol_sf"/>
</dbReference>
<reference evidence="2 3" key="1">
    <citation type="journal article" date="2008" name="Nat. Biotechnol.">
        <title>Genome sequencing and analysis of the filamentous fungus Penicillium chrysogenum.</title>
        <authorList>
            <person name="van den Berg M.A."/>
            <person name="Albang R."/>
            <person name="Albermann K."/>
            <person name="Badger J.H."/>
            <person name="Daran J.-M."/>
            <person name="Driessen A.J.M."/>
            <person name="Garcia-Estrada C."/>
            <person name="Fedorova N.D."/>
            <person name="Harris D.M."/>
            <person name="Heijne W.H.M."/>
            <person name="Joardar V.S."/>
            <person name="Kiel J.A.K.W."/>
            <person name="Kovalchuk A."/>
            <person name="Martin J.F."/>
            <person name="Nierman W.C."/>
            <person name="Nijland J.G."/>
            <person name="Pronk J.T."/>
            <person name="Roubos J.A."/>
            <person name="van der Klei I.J."/>
            <person name="van Peij N.N.M.E."/>
            <person name="Veenhuis M."/>
            <person name="von Doehren H."/>
            <person name="Wagner C."/>
            <person name="Wortman J.R."/>
            <person name="Bovenberg R.A.L."/>
        </authorList>
    </citation>
    <scope>NUCLEOTIDE SEQUENCE [LARGE SCALE GENOMIC DNA]</scope>
    <source>
        <strain evidence="3">ATCC 28089 / DSM 1075 / NRRL 1951 / Wisconsin 54-1255</strain>
    </source>
</reference>
<gene>
    <name evidence="2" type="ORF">Pc16g15070</name>
    <name evidence="2" type="ORF">PCH_Pc16g15070</name>
</gene>
<dbReference type="InterPro" id="IPR000477">
    <property type="entry name" value="RT_dom"/>
</dbReference>
<evidence type="ECO:0000313" key="2">
    <source>
        <dbReference type="EMBL" id="CAP94177.1"/>
    </source>
</evidence>
<feature type="domain" description="Reverse transcriptase" evidence="1">
    <location>
        <begin position="1"/>
        <end position="131"/>
    </location>
</feature>
<dbReference type="Pfam" id="PF00078">
    <property type="entry name" value="RVT_1"/>
    <property type="match status" value="1"/>
</dbReference>
<dbReference type="SUPFAM" id="SSF56672">
    <property type="entry name" value="DNA/RNA polymerases"/>
    <property type="match status" value="1"/>
</dbReference>
<dbReference type="HOGENOM" id="CLU_1932587_0_0_1"/>
<evidence type="ECO:0000259" key="1">
    <source>
        <dbReference type="PROSITE" id="PS50878"/>
    </source>
</evidence>
<dbReference type="CDD" id="cd01647">
    <property type="entry name" value="RT_LTR"/>
    <property type="match status" value="1"/>
</dbReference>
<dbReference type="OMA" id="DCTPANE"/>
<dbReference type="InterPro" id="IPR053134">
    <property type="entry name" value="RNA-dir_DNA_polymerase"/>
</dbReference>